<dbReference type="Gene3D" id="3.40.33.10">
    <property type="entry name" value="CAP"/>
    <property type="match status" value="1"/>
</dbReference>
<dbReference type="AlphaFoldDB" id="R4G7V0"/>
<feature type="domain" description="SCP" evidence="2">
    <location>
        <begin position="33"/>
        <end position="188"/>
    </location>
</feature>
<dbReference type="PRINTS" id="PR00837">
    <property type="entry name" value="V5TPXLIKE"/>
</dbReference>
<evidence type="ECO:0000259" key="2">
    <source>
        <dbReference type="SMART" id="SM00198"/>
    </source>
</evidence>
<feature type="signal peptide" evidence="1">
    <location>
        <begin position="1"/>
        <end position="19"/>
    </location>
</feature>
<sequence length="219" mass="24689">MHPFIQILLIALAIKCALSCQGGQVLSREVSPEEQQLILDVHNRYRQAIALGKIRGQPTGSNMIEMSWDDELANMAQQWADNCVFRHDTNIRRTSRRFPVGQNLAISWSSPTPNKYGEAAEWAAQIRNWFNEVYTSGNDIKKSGHYTQVVWGDSYLVGCGYTYYKDPRKNGYVKLYVCNYGPAGNVIGEPPYIEGTPGCDRSDLKPSSSYLGLCDFVDY</sequence>
<reference evidence="3" key="1">
    <citation type="submission" date="2013-04" db="EMBL/GenBank/DDBJ databases">
        <title>An insight into the transcriptome of the digestive tract of the blood sucking bug, Rhodnius prolixus.</title>
        <authorList>
            <person name="Ribeiro J.M.C."/>
            <person name="Genta F.A."/>
            <person name="Sorgine M.H.F."/>
            <person name="Paiva-Silva G.O."/>
            <person name="Majerowicz D."/>
            <person name="Medeiros M."/>
            <person name="Koerich L."/>
            <person name="Terra W.R."/>
            <person name="Ferreira C."/>
            <person name="Pimentel A.C."/>
            <person name="Bisch P.M."/>
            <person name="Diniz M.M.P."/>
            <person name="Nascimento R."/>
            <person name="Salmon D."/>
            <person name="Silber A.M."/>
            <person name="Alves M."/>
            <person name="Oliveira M.F."/>
            <person name="Gondim K.C."/>
            <person name="Silva Neto M.A.C."/>
            <person name="Atella G.C."/>
            <person name="Araujo H."/>
            <person name="Dias F.S."/>
            <person name="Polycarpo C.R."/>
            <person name="Fampa P."/>
            <person name="Melo A.C."/>
            <person name="Tanaka A.S."/>
            <person name="Balczun C."/>
            <person name="Oliveira J.H.M."/>
            <person name="Goncalves R."/>
            <person name="Lazoski C."/>
            <person name="Pereira M.A."/>
            <person name="Rivera-Pomar R."/>
            <person name="Diambra L."/>
            <person name="Schaub G.A."/>
            <person name="Garcia E.S."/>
            <person name="Azambuja P."/>
            <person name="Braz G.R.C."/>
            <person name="Oliveira P.L."/>
        </authorList>
    </citation>
    <scope>NUCLEOTIDE SEQUENCE</scope>
</reference>
<feature type="chain" id="PRO_5004365424" evidence="1">
    <location>
        <begin position="20"/>
        <end position="219"/>
    </location>
</feature>
<keyword evidence="1" id="KW-0732">Signal</keyword>
<dbReference type="CDD" id="cd05380">
    <property type="entry name" value="CAP_euk"/>
    <property type="match status" value="1"/>
</dbReference>
<dbReference type="PRINTS" id="PR00838">
    <property type="entry name" value="V5ALLERGEN"/>
</dbReference>
<name>R4G7V0_RHOPR</name>
<dbReference type="Pfam" id="PF00188">
    <property type="entry name" value="CAP"/>
    <property type="match status" value="1"/>
</dbReference>
<dbReference type="HOGENOM" id="CLU_035730_7_1_1"/>
<evidence type="ECO:0000313" key="3">
    <source>
        <dbReference type="EMBL" id="JAA75423.1"/>
    </source>
</evidence>
<evidence type="ECO:0000256" key="1">
    <source>
        <dbReference type="SAM" id="SignalP"/>
    </source>
</evidence>
<dbReference type="SUPFAM" id="SSF55797">
    <property type="entry name" value="PR-1-like"/>
    <property type="match status" value="1"/>
</dbReference>
<dbReference type="InterPro" id="IPR035940">
    <property type="entry name" value="CAP_sf"/>
</dbReference>
<organism evidence="3">
    <name type="scientific">Rhodnius prolixus</name>
    <name type="common">Triatomid bug</name>
    <dbReference type="NCBI Taxonomy" id="13249"/>
    <lineage>
        <taxon>Eukaryota</taxon>
        <taxon>Metazoa</taxon>
        <taxon>Ecdysozoa</taxon>
        <taxon>Arthropoda</taxon>
        <taxon>Hexapoda</taxon>
        <taxon>Insecta</taxon>
        <taxon>Pterygota</taxon>
        <taxon>Neoptera</taxon>
        <taxon>Paraneoptera</taxon>
        <taxon>Hemiptera</taxon>
        <taxon>Heteroptera</taxon>
        <taxon>Panheteroptera</taxon>
        <taxon>Cimicomorpha</taxon>
        <taxon>Reduviidae</taxon>
        <taxon>Triatominae</taxon>
        <taxon>Rhodnius</taxon>
    </lineage>
</organism>
<dbReference type="InterPro" id="IPR014044">
    <property type="entry name" value="CAP_dom"/>
</dbReference>
<dbReference type="RefSeq" id="XP_073982923.1">
    <property type="nucleotide sequence ID" value="XM_074126822.1"/>
</dbReference>
<dbReference type="PROSITE" id="PS01009">
    <property type="entry name" value="CRISP_1"/>
    <property type="match status" value="1"/>
</dbReference>
<dbReference type="PANTHER" id="PTHR10334">
    <property type="entry name" value="CYSTEINE-RICH SECRETORY PROTEIN-RELATED"/>
    <property type="match status" value="1"/>
</dbReference>
<dbReference type="InterPro" id="IPR002413">
    <property type="entry name" value="V5_allergen-like"/>
</dbReference>
<dbReference type="SMART" id="SM00198">
    <property type="entry name" value="SCP"/>
    <property type="match status" value="1"/>
</dbReference>
<dbReference type="GeneID" id="141453491"/>
<protein>
    <submittedName>
        <fullName evidence="3">Putative defense-related protein</fullName>
    </submittedName>
</protein>
<dbReference type="InterPro" id="IPR018244">
    <property type="entry name" value="Allrgn_V5/Tpx1_CS"/>
</dbReference>
<dbReference type="VEuPathDB" id="VectorBase:RPRC000495"/>
<dbReference type="PROSITE" id="PS01010">
    <property type="entry name" value="CRISP_2"/>
    <property type="match status" value="1"/>
</dbReference>
<dbReference type="GO" id="GO:0005576">
    <property type="term" value="C:extracellular region"/>
    <property type="evidence" value="ECO:0007669"/>
    <property type="project" value="UniProtKB-SubCell"/>
</dbReference>
<dbReference type="EMBL" id="GAHY01002087">
    <property type="protein sequence ID" value="JAA75423.1"/>
    <property type="molecule type" value="mRNA"/>
</dbReference>
<accession>R4G7V0</accession>
<dbReference type="RefSeq" id="XP_073982924.1">
    <property type="nucleotide sequence ID" value="XM_074126823.1"/>
</dbReference>
<proteinExistence type="evidence at transcript level"/>
<dbReference type="InterPro" id="IPR001283">
    <property type="entry name" value="CRISP-related"/>
</dbReference>